<dbReference type="PANTHER" id="PTHR11586">
    <property type="entry name" value="TRNA-AMINOACYLATION COFACTOR ARC1 FAMILY MEMBER"/>
    <property type="match status" value="1"/>
</dbReference>
<keyword evidence="12" id="KW-0648">Protein biosynthesis</keyword>
<evidence type="ECO:0000313" key="19">
    <source>
        <dbReference type="EMBL" id="MCA9754299.1"/>
    </source>
</evidence>
<evidence type="ECO:0000256" key="2">
    <source>
        <dbReference type="ARBA" id="ARBA00004496"/>
    </source>
</evidence>
<dbReference type="GO" id="GO:0006431">
    <property type="term" value="P:methionyl-tRNA aminoacylation"/>
    <property type="evidence" value="ECO:0007669"/>
    <property type="project" value="InterPro"/>
</dbReference>
<evidence type="ECO:0000256" key="4">
    <source>
        <dbReference type="ARBA" id="ARBA00012838"/>
    </source>
</evidence>
<dbReference type="GO" id="GO:0004825">
    <property type="term" value="F:methionine-tRNA ligase activity"/>
    <property type="evidence" value="ECO:0007669"/>
    <property type="project" value="UniProtKB-EC"/>
</dbReference>
<evidence type="ECO:0000256" key="9">
    <source>
        <dbReference type="ARBA" id="ARBA00022741"/>
    </source>
</evidence>
<evidence type="ECO:0000256" key="8">
    <source>
        <dbReference type="ARBA" id="ARBA00022598"/>
    </source>
</evidence>
<reference evidence="19" key="1">
    <citation type="submission" date="2020-04" db="EMBL/GenBank/DDBJ databases">
        <authorList>
            <person name="Zhang T."/>
        </authorList>
    </citation>
    <scope>NUCLEOTIDE SEQUENCE</scope>
    <source>
        <strain evidence="19">HKST-UBA02</strain>
    </source>
</reference>
<accession>A0A956N7Y5</accession>
<keyword evidence="7 16" id="KW-0820">tRNA-binding</keyword>
<keyword evidence="9" id="KW-0547">Nucleotide-binding</keyword>
<feature type="compositionally biased region" description="Basic residues" evidence="17">
    <location>
        <begin position="1"/>
        <end position="12"/>
    </location>
</feature>
<feature type="compositionally biased region" description="Basic and acidic residues" evidence="17">
    <location>
        <begin position="139"/>
        <end position="150"/>
    </location>
</feature>
<dbReference type="EMBL" id="JAGQHS010000002">
    <property type="protein sequence ID" value="MCA9754299.1"/>
    <property type="molecule type" value="Genomic_DNA"/>
</dbReference>
<name>A0A956N7Y5_UNCEI</name>
<evidence type="ECO:0000256" key="1">
    <source>
        <dbReference type="ARBA" id="ARBA00003314"/>
    </source>
</evidence>
<dbReference type="GO" id="GO:0005524">
    <property type="term" value="F:ATP binding"/>
    <property type="evidence" value="ECO:0007669"/>
    <property type="project" value="UniProtKB-KW"/>
</dbReference>
<evidence type="ECO:0000259" key="18">
    <source>
        <dbReference type="PROSITE" id="PS50886"/>
    </source>
</evidence>
<feature type="region of interest" description="Disordered" evidence="17">
    <location>
        <begin position="1"/>
        <end position="75"/>
    </location>
</feature>
<feature type="region of interest" description="Disordered" evidence="17">
    <location>
        <begin position="131"/>
        <end position="193"/>
    </location>
</feature>
<dbReference type="GO" id="GO:0000049">
    <property type="term" value="F:tRNA binding"/>
    <property type="evidence" value="ECO:0007669"/>
    <property type="project" value="UniProtKB-UniRule"/>
</dbReference>
<comment type="caution">
    <text evidence="19">The sequence shown here is derived from an EMBL/GenBank/DDBJ whole genome shotgun (WGS) entry which is preliminary data.</text>
</comment>
<keyword evidence="10" id="KW-0067">ATP-binding</keyword>
<dbReference type="PROSITE" id="PS50886">
    <property type="entry name" value="TRBD"/>
    <property type="match status" value="1"/>
</dbReference>
<evidence type="ECO:0000256" key="10">
    <source>
        <dbReference type="ARBA" id="ARBA00022840"/>
    </source>
</evidence>
<organism evidence="19 20">
    <name type="scientific">Eiseniibacteriota bacterium</name>
    <dbReference type="NCBI Taxonomy" id="2212470"/>
    <lineage>
        <taxon>Bacteria</taxon>
        <taxon>Candidatus Eiseniibacteriota</taxon>
    </lineage>
</organism>
<evidence type="ECO:0000256" key="5">
    <source>
        <dbReference type="ARBA" id="ARBA00018753"/>
    </source>
</evidence>
<dbReference type="InterPro" id="IPR004495">
    <property type="entry name" value="Met-tRNA-synth_bsu_C"/>
</dbReference>
<feature type="compositionally biased region" description="Basic and acidic residues" evidence="17">
    <location>
        <begin position="162"/>
        <end position="177"/>
    </location>
</feature>
<evidence type="ECO:0000256" key="12">
    <source>
        <dbReference type="ARBA" id="ARBA00022917"/>
    </source>
</evidence>
<dbReference type="NCBIfam" id="TIGR00399">
    <property type="entry name" value="metG_C_term"/>
    <property type="match status" value="1"/>
</dbReference>
<keyword evidence="11 16" id="KW-0694">RNA-binding</keyword>
<evidence type="ECO:0000256" key="3">
    <source>
        <dbReference type="ARBA" id="ARBA00011738"/>
    </source>
</evidence>
<evidence type="ECO:0000256" key="13">
    <source>
        <dbReference type="ARBA" id="ARBA00023146"/>
    </source>
</evidence>
<protein>
    <recommendedName>
        <fullName evidence="5">Methionine--tRNA ligase</fullName>
        <ecNumber evidence="4">6.1.1.10</ecNumber>
    </recommendedName>
    <alternativeName>
        <fullName evidence="14">Methionyl-tRNA synthetase</fullName>
    </alternativeName>
</protein>
<dbReference type="Pfam" id="PF01588">
    <property type="entry name" value="tRNA_bind"/>
    <property type="match status" value="1"/>
</dbReference>
<comment type="function">
    <text evidence="1">Is required not only for elongation of protein synthesis but also for the initiation of all mRNA translation through initiator tRNA(fMet) aminoacylation.</text>
</comment>
<dbReference type="CDD" id="cd02800">
    <property type="entry name" value="tRNA_bind_EcMetRS_like"/>
    <property type="match status" value="1"/>
</dbReference>
<keyword evidence="6" id="KW-0963">Cytoplasm</keyword>
<feature type="compositionally biased region" description="Low complexity" evidence="17">
    <location>
        <begin position="25"/>
        <end position="35"/>
    </location>
</feature>
<dbReference type="AlphaFoldDB" id="A0A956N7Y5"/>
<comment type="subunit">
    <text evidence="3">Homodimer.</text>
</comment>
<dbReference type="Gene3D" id="2.40.50.140">
    <property type="entry name" value="Nucleic acid-binding proteins"/>
    <property type="match status" value="1"/>
</dbReference>
<evidence type="ECO:0000256" key="17">
    <source>
        <dbReference type="SAM" id="MobiDB-lite"/>
    </source>
</evidence>
<keyword evidence="8 19" id="KW-0436">Ligase</keyword>
<proteinExistence type="predicted"/>
<dbReference type="GO" id="GO:0005737">
    <property type="term" value="C:cytoplasm"/>
    <property type="evidence" value="ECO:0007669"/>
    <property type="project" value="UniProtKB-SubCell"/>
</dbReference>
<dbReference type="Proteomes" id="UP000739538">
    <property type="component" value="Unassembled WGS sequence"/>
</dbReference>
<dbReference type="EC" id="6.1.1.10" evidence="4"/>
<dbReference type="InterPro" id="IPR051270">
    <property type="entry name" value="Tyrosine-tRNA_ligase_regulator"/>
</dbReference>
<dbReference type="SUPFAM" id="SSF50249">
    <property type="entry name" value="Nucleic acid-binding proteins"/>
    <property type="match status" value="1"/>
</dbReference>
<comment type="catalytic activity">
    <reaction evidence="15">
        <text>tRNA(Met) + L-methionine + ATP = L-methionyl-tRNA(Met) + AMP + diphosphate</text>
        <dbReference type="Rhea" id="RHEA:13481"/>
        <dbReference type="Rhea" id="RHEA-COMP:9667"/>
        <dbReference type="Rhea" id="RHEA-COMP:9698"/>
        <dbReference type="ChEBI" id="CHEBI:30616"/>
        <dbReference type="ChEBI" id="CHEBI:33019"/>
        <dbReference type="ChEBI" id="CHEBI:57844"/>
        <dbReference type="ChEBI" id="CHEBI:78442"/>
        <dbReference type="ChEBI" id="CHEBI:78530"/>
        <dbReference type="ChEBI" id="CHEBI:456215"/>
        <dbReference type="EC" id="6.1.1.10"/>
    </reaction>
</comment>
<evidence type="ECO:0000256" key="6">
    <source>
        <dbReference type="ARBA" id="ARBA00022490"/>
    </source>
</evidence>
<evidence type="ECO:0000256" key="15">
    <source>
        <dbReference type="ARBA" id="ARBA00047364"/>
    </source>
</evidence>
<gene>
    <name evidence="19" type="primary">metG</name>
    <name evidence="19" type="ORF">KDA27_00745</name>
</gene>
<evidence type="ECO:0000256" key="7">
    <source>
        <dbReference type="ARBA" id="ARBA00022555"/>
    </source>
</evidence>
<evidence type="ECO:0000313" key="20">
    <source>
        <dbReference type="Proteomes" id="UP000739538"/>
    </source>
</evidence>
<evidence type="ECO:0000256" key="11">
    <source>
        <dbReference type="ARBA" id="ARBA00022884"/>
    </source>
</evidence>
<dbReference type="FunFam" id="2.40.50.140:FF:000042">
    <property type="entry name" value="Methionine--tRNA ligase"/>
    <property type="match status" value="1"/>
</dbReference>
<feature type="domain" description="TRNA-binding" evidence="18">
    <location>
        <begin position="202"/>
        <end position="302"/>
    </location>
</feature>
<dbReference type="InterPro" id="IPR002547">
    <property type="entry name" value="tRNA-bd_dom"/>
</dbReference>
<reference evidence="19" key="2">
    <citation type="journal article" date="2021" name="Microbiome">
        <title>Successional dynamics and alternative stable states in a saline activated sludge microbial community over 9 years.</title>
        <authorList>
            <person name="Wang Y."/>
            <person name="Ye J."/>
            <person name="Ju F."/>
            <person name="Liu L."/>
            <person name="Boyd J.A."/>
            <person name="Deng Y."/>
            <person name="Parks D.H."/>
            <person name="Jiang X."/>
            <person name="Yin X."/>
            <person name="Woodcroft B.J."/>
            <person name="Tyson G.W."/>
            <person name="Hugenholtz P."/>
            <person name="Polz M.F."/>
            <person name="Zhang T."/>
        </authorList>
    </citation>
    <scope>NUCLEOTIDE SEQUENCE</scope>
    <source>
        <strain evidence="19">HKST-UBA02</strain>
    </source>
</reference>
<dbReference type="PANTHER" id="PTHR11586:SF37">
    <property type="entry name" value="TRNA-BINDING DOMAIN-CONTAINING PROTEIN"/>
    <property type="match status" value="1"/>
</dbReference>
<dbReference type="InterPro" id="IPR012340">
    <property type="entry name" value="NA-bd_OB-fold"/>
</dbReference>
<keyword evidence="13" id="KW-0030">Aminoacyl-tRNA synthetase</keyword>
<comment type="subcellular location">
    <subcellularLocation>
        <location evidence="2">Cytoplasm</location>
    </subcellularLocation>
</comment>
<evidence type="ECO:0000256" key="14">
    <source>
        <dbReference type="ARBA" id="ARBA00030904"/>
    </source>
</evidence>
<sequence length="302" mass="31835">MDPSRRVGRGPRRSSLPAWTGAVFSGPRSRTATRGRAGGIVVRRPRALHVSGSRSPLGEDPKSRLPRSRAGVGAGETRVARGLGFPSSRPGAQDLRLETRVPRRVARCHHRRNGYGLRVLEVCDVTREGGARAMSGEGDQVRSDDPKKEAPGAAAGGGADATAKETGAKHAEADDAGAKVAGAKDAPKSTEETGPALISIDDFAKVELRVARVLEAEPHPNADRLLKLQIDLGDEKRQLVAGIAKYYAPEDLIGREIVVVANLKPAKLRGEVSQGMLLAASDDEGVAILTPCRPIAPGSRVS</sequence>
<evidence type="ECO:0000256" key="16">
    <source>
        <dbReference type="PROSITE-ProRule" id="PRU00209"/>
    </source>
</evidence>